<keyword evidence="2" id="KW-0472">Membrane</keyword>
<dbReference type="EMBL" id="VIIS01000272">
    <property type="protein sequence ID" value="KAF0311027.1"/>
    <property type="molecule type" value="Genomic_DNA"/>
</dbReference>
<dbReference type="AlphaFoldDB" id="A0A6A4WV40"/>
<proteinExistence type="predicted"/>
<comment type="caution">
    <text evidence="3">The sequence shown here is derived from an EMBL/GenBank/DDBJ whole genome shotgun (WGS) entry which is preliminary data.</text>
</comment>
<evidence type="ECO:0000313" key="4">
    <source>
        <dbReference type="Proteomes" id="UP000440578"/>
    </source>
</evidence>
<protein>
    <submittedName>
        <fullName evidence="3">Uncharacterized protein</fullName>
    </submittedName>
</protein>
<reference evidence="3 4" key="1">
    <citation type="submission" date="2019-07" db="EMBL/GenBank/DDBJ databases">
        <title>Draft genome assembly of a fouling barnacle, Amphibalanus amphitrite (Darwin, 1854): The first reference genome for Thecostraca.</title>
        <authorList>
            <person name="Kim W."/>
        </authorList>
    </citation>
    <scope>NUCLEOTIDE SEQUENCE [LARGE SCALE GENOMIC DNA]</scope>
    <source>
        <strain evidence="3">SNU_AA5</strain>
        <tissue evidence="3">Soma without cirri and trophi</tissue>
    </source>
</reference>
<feature type="transmembrane region" description="Helical" evidence="2">
    <location>
        <begin position="6"/>
        <end position="30"/>
    </location>
</feature>
<gene>
    <name evidence="3" type="ORF">FJT64_018130</name>
</gene>
<keyword evidence="4" id="KW-1185">Reference proteome</keyword>
<evidence type="ECO:0000313" key="3">
    <source>
        <dbReference type="EMBL" id="KAF0311027.1"/>
    </source>
</evidence>
<keyword evidence="2" id="KW-1133">Transmembrane helix</keyword>
<accession>A0A6A4WV40</accession>
<dbReference type="Proteomes" id="UP000440578">
    <property type="component" value="Unassembled WGS sequence"/>
</dbReference>
<name>A0A6A4WV40_AMPAM</name>
<sequence length="101" mass="11162">MPANSVIWLICIVIAVLICVLWVLICYIGFCKLRLQRRSDEESLLGTGLFVGDLSLPGTPPSPAVAPSNTYRGGPLVTTVEPNRTPRKERDRARTGRSRVR</sequence>
<evidence type="ECO:0000256" key="1">
    <source>
        <dbReference type="SAM" id="MobiDB-lite"/>
    </source>
</evidence>
<keyword evidence="2" id="KW-0812">Transmembrane</keyword>
<evidence type="ECO:0000256" key="2">
    <source>
        <dbReference type="SAM" id="Phobius"/>
    </source>
</evidence>
<organism evidence="3 4">
    <name type="scientific">Amphibalanus amphitrite</name>
    <name type="common">Striped barnacle</name>
    <name type="synonym">Balanus amphitrite</name>
    <dbReference type="NCBI Taxonomy" id="1232801"/>
    <lineage>
        <taxon>Eukaryota</taxon>
        <taxon>Metazoa</taxon>
        <taxon>Ecdysozoa</taxon>
        <taxon>Arthropoda</taxon>
        <taxon>Crustacea</taxon>
        <taxon>Multicrustacea</taxon>
        <taxon>Cirripedia</taxon>
        <taxon>Thoracica</taxon>
        <taxon>Thoracicalcarea</taxon>
        <taxon>Balanomorpha</taxon>
        <taxon>Balanoidea</taxon>
        <taxon>Balanidae</taxon>
        <taxon>Amphibalaninae</taxon>
        <taxon>Amphibalanus</taxon>
    </lineage>
</organism>
<feature type="compositionally biased region" description="Basic and acidic residues" evidence="1">
    <location>
        <begin position="84"/>
        <end position="94"/>
    </location>
</feature>
<feature type="region of interest" description="Disordered" evidence="1">
    <location>
        <begin position="62"/>
        <end position="101"/>
    </location>
</feature>